<proteinExistence type="predicted"/>
<reference evidence="2" key="1">
    <citation type="submission" date="2023-07" db="EMBL/GenBank/DDBJ databases">
        <title>FDA dAtabase for Regulatory Grade micrObial Sequences (FDA-ARGOS): Supporting development and validation of Infectious Disease Dx tests.</title>
        <authorList>
            <person name="Sproer C."/>
            <person name="Gronow S."/>
            <person name="Severitt S."/>
            <person name="Schroder I."/>
            <person name="Tallon L."/>
            <person name="Sadzewicz L."/>
            <person name="Zhao X."/>
            <person name="Boylan J."/>
            <person name="Ott S."/>
            <person name="Bowen H."/>
            <person name="Vavikolanu K."/>
            <person name="Hazen T."/>
            <person name="Aluvathingal J."/>
            <person name="Nadendla S."/>
            <person name="Lowell S."/>
            <person name="Myers T."/>
            <person name="Yan Y."/>
        </authorList>
    </citation>
    <scope>NUCLEOTIDE SEQUENCE [LARGE SCALE GENOMIC DNA]</scope>
    <source>
        <strain evidence="2">FDAARGOS_1538</strain>
    </source>
</reference>
<dbReference type="EMBL" id="JAIWIY010000001">
    <property type="protein sequence ID" value="MCA2096926.1"/>
    <property type="molecule type" value="Genomic_DNA"/>
</dbReference>
<name>A0ABS7Z2C6_9FIRM</name>
<evidence type="ECO:0000313" key="2">
    <source>
        <dbReference type="Proteomes" id="UP001198374"/>
    </source>
</evidence>
<dbReference type="Gene3D" id="1.10.340.20">
    <property type="entry name" value="Apc36109-like domain"/>
    <property type="match status" value="1"/>
</dbReference>
<gene>
    <name evidence="1" type="ORF">LDJ82_08485</name>
</gene>
<accession>A0ABS7Z2C6</accession>
<comment type="caution">
    <text evidence="1">The sequence shown here is derived from an EMBL/GenBank/DDBJ whole genome shotgun (WGS) entry which is preliminary data.</text>
</comment>
<evidence type="ECO:0000313" key="1">
    <source>
        <dbReference type="EMBL" id="MCA2096926.1"/>
    </source>
</evidence>
<dbReference type="SUPFAM" id="SSF116922">
    <property type="entry name" value="YugE-like"/>
    <property type="match status" value="1"/>
</dbReference>
<dbReference type="RefSeq" id="WP_209771228.1">
    <property type="nucleotide sequence ID" value="NZ_JAGGLO010000001.1"/>
</dbReference>
<evidence type="ECO:0008006" key="3">
    <source>
        <dbReference type="Google" id="ProtNLM"/>
    </source>
</evidence>
<sequence length="76" mass="9016">MDIEKIINSWDPYSLFPFAPIDEYSWEICKIDNFIKKNHDVVDLSKYLGQIFDDEIIFEEDKKDYLKIAKKLLGLG</sequence>
<dbReference type="InterPro" id="IPR023162">
    <property type="entry name" value="Apc36109-like_dom_sf"/>
</dbReference>
<dbReference type="Proteomes" id="UP001198374">
    <property type="component" value="Unassembled WGS sequence"/>
</dbReference>
<protein>
    <recommendedName>
        <fullName evidence="3">DUF1871 domain-containing protein</fullName>
    </recommendedName>
</protein>
<keyword evidence="2" id="KW-1185">Reference proteome</keyword>
<organism evidence="1 2">
    <name type="scientific">Anaerococcus degeneri</name>
    <dbReference type="NCBI Taxonomy" id="361500"/>
    <lineage>
        <taxon>Bacteria</taxon>
        <taxon>Bacillati</taxon>
        <taxon>Bacillota</taxon>
        <taxon>Tissierellia</taxon>
        <taxon>Tissierellales</taxon>
        <taxon>Peptoniphilaceae</taxon>
        <taxon>Anaerococcus</taxon>
    </lineage>
</organism>